<keyword evidence="1" id="KW-0812">Transmembrane</keyword>
<proteinExistence type="predicted"/>
<feature type="transmembrane region" description="Helical" evidence="1">
    <location>
        <begin position="6"/>
        <end position="27"/>
    </location>
</feature>
<sequence>MSLQFSIQIAPELLWAILPTVLGAGFVHKIRGRKTQVTRTAVETSASHPEEVG</sequence>
<evidence type="ECO:0000313" key="3">
    <source>
        <dbReference type="Proteomes" id="UP000558997"/>
    </source>
</evidence>
<organism evidence="2 3">
    <name type="scientific">Kribbella solani</name>
    <dbReference type="NCBI Taxonomy" id="236067"/>
    <lineage>
        <taxon>Bacteria</taxon>
        <taxon>Bacillati</taxon>
        <taxon>Actinomycetota</taxon>
        <taxon>Actinomycetes</taxon>
        <taxon>Propionibacteriales</taxon>
        <taxon>Kribbellaceae</taxon>
        <taxon>Kribbella</taxon>
    </lineage>
</organism>
<keyword evidence="3" id="KW-1185">Reference proteome</keyword>
<dbReference type="Proteomes" id="UP000558997">
    <property type="component" value="Unassembled WGS sequence"/>
</dbReference>
<evidence type="ECO:0000256" key="1">
    <source>
        <dbReference type="SAM" id="Phobius"/>
    </source>
</evidence>
<gene>
    <name evidence="2" type="ORF">HDA44_004533</name>
</gene>
<reference evidence="2 3" key="1">
    <citation type="submission" date="2020-08" db="EMBL/GenBank/DDBJ databases">
        <title>Sequencing the genomes of 1000 actinobacteria strains.</title>
        <authorList>
            <person name="Klenk H.-P."/>
        </authorList>
    </citation>
    <scope>NUCLEOTIDE SEQUENCE [LARGE SCALE GENOMIC DNA]</scope>
    <source>
        <strain evidence="2 3">DSM 17294</strain>
    </source>
</reference>
<keyword evidence="1" id="KW-1133">Transmembrane helix</keyword>
<evidence type="ECO:0000313" key="2">
    <source>
        <dbReference type="EMBL" id="MBB5981192.1"/>
    </source>
</evidence>
<name>A0A841DRH9_9ACTN</name>
<dbReference type="AlphaFoldDB" id="A0A841DRH9"/>
<keyword evidence="1" id="KW-0472">Membrane</keyword>
<comment type="caution">
    <text evidence="2">The sequence shown here is derived from an EMBL/GenBank/DDBJ whole genome shotgun (WGS) entry which is preliminary data.</text>
</comment>
<dbReference type="EMBL" id="JACHNF010000001">
    <property type="protein sequence ID" value="MBB5981192.1"/>
    <property type="molecule type" value="Genomic_DNA"/>
</dbReference>
<accession>A0A841DRH9</accession>
<protein>
    <submittedName>
        <fullName evidence="2">Uncharacterized protein</fullName>
    </submittedName>
</protein>